<reference evidence="4 5" key="1">
    <citation type="journal article" date="2014" name="Nat. Commun.">
        <title>Multiple recent horizontal transfers of a large genomic region in cheese making fungi.</title>
        <authorList>
            <person name="Cheeseman K."/>
            <person name="Ropars J."/>
            <person name="Renault P."/>
            <person name="Dupont J."/>
            <person name="Gouzy J."/>
            <person name="Branca A."/>
            <person name="Abraham A.L."/>
            <person name="Ceppi M."/>
            <person name="Conseiller E."/>
            <person name="Debuchy R."/>
            <person name="Malagnac F."/>
            <person name="Goarin A."/>
            <person name="Silar P."/>
            <person name="Lacoste S."/>
            <person name="Sallet E."/>
            <person name="Bensimon A."/>
            <person name="Giraud T."/>
            <person name="Brygoo Y."/>
        </authorList>
    </citation>
    <scope>NUCLEOTIDE SEQUENCE [LARGE SCALE GENOMIC DNA]</scope>
    <source>
        <strain evidence="5">FM 013</strain>
    </source>
</reference>
<keyword evidence="1" id="KW-0479">Metal-binding</keyword>
<dbReference type="Gene3D" id="4.10.60.10">
    <property type="entry name" value="Zinc finger, CCHC-type"/>
    <property type="match status" value="1"/>
</dbReference>
<keyword evidence="1" id="KW-0863">Zinc-finger</keyword>
<keyword evidence="1" id="KW-0862">Zinc</keyword>
<feature type="compositionally biased region" description="Polar residues" evidence="2">
    <location>
        <begin position="99"/>
        <end position="118"/>
    </location>
</feature>
<dbReference type="GO" id="GO:0008270">
    <property type="term" value="F:zinc ion binding"/>
    <property type="evidence" value="ECO:0007669"/>
    <property type="project" value="UniProtKB-KW"/>
</dbReference>
<dbReference type="PROSITE" id="PS50158">
    <property type="entry name" value="ZF_CCHC"/>
    <property type="match status" value="1"/>
</dbReference>
<accession>A0A0G4PFF5</accession>
<dbReference type="InterPro" id="IPR001878">
    <property type="entry name" value="Znf_CCHC"/>
</dbReference>
<dbReference type="STRING" id="1429867.A0A0G4PFF5"/>
<sequence length="982" mass="111700">MVIWPDPKPCTNCGSMQEGHTRKNCPHIECIRCHEHGHMSYDCPNTECSYCHKMGHCKSKCRKLERKNRGQQDDRAYERPSLPSGVRSSMPPSRRVEPPQSTVDPQPTLPSQTTKETTMNSWELVPSVVFPNLHNTICQLTSSLATNPNIYLQRLPYHSVITSHGGPQKIAQMLLEWVDPHIRTLEGRFLRTEDLLSVQARQNNRWSPNGGYVDIVTDSRNNEYWRAYPGQSKEPPGRIKIHNRAILHGSRSTLHYYVIAQGQGYRAANWLKLWEVPRDTQLSCTSRAVALNILEMTMCRAFQSLPGSSLEAYYGPSENGKPYSNLGLNIIPPVLQGLSLGPSVRKSFSLGLEKSLDPDINGWTKFRYEYGKRAEKSNINFRRPLMRSSEFHTRFQDAIQHLQLSQPFCGNESLPHSTLTNFELLSKLKEHLEPIRLPWVPPNGNLEALVGFALEDFLDAESEHSGNTKISIPRQFQDSGWNVTNSLTWAANPIQRDLTEMTQFFWSTQQSETGSFIRFNQSIIQHSGLRLILMCGRAVQDLVLPTECKETRLKLESGEFPMFLEIENKAIKRVYVLIPNPIDAFLLREWRKTHKISEALHFTSAITMTVGIRPYAGDNGCVLTKAIRDYMDERKGIQEPLALETLHPMTRLWLTRRGFAKDEDISLLREKGGGSLSNAVLVLLHVTPRHFQNAPTTSSMGSFRRSEKHHAPEFKIDKAQLEAVRDLCCQLSKTLPIDYDHPSDGLIQNVKSREEDLEDDVGEADVLEREDLETSRICVDAHGTFTLVIETPATPWERKKPRACALDRSFTVEDKTREELLQGRKYLGTRRGQGMFVVTIHSCIHLFLRIEEPPREVIVKAEIKPPGQRHPHVWAQETLATDPGSRLAFRVMYTRDDVETSSYVTSNTVRDLYKANSFVHWMEGEDVASIITRPRQFVVVSSLAITLPRGISQPGSFYTNDDTTLISAKQFNSGKKRKIDAV</sequence>
<evidence type="ECO:0000259" key="3">
    <source>
        <dbReference type="PROSITE" id="PS50158"/>
    </source>
</evidence>
<name>A0A0G4PFF5_PENC3</name>
<evidence type="ECO:0000313" key="4">
    <source>
        <dbReference type="EMBL" id="CRL25000.1"/>
    </source>
</evidence>
<feature type="region of interest" description="Disordered" evidence="2">
    <location>
        <begin position="68"/>
        <end position="118"/>
    </location>
</feature>
<dbReference type="SMART" id="SM00343">
    <property type="entry name" value="ZnF_C2HC"/>
    <property type="match status" value="3"/>
</dbReference>
<organism evidence="4 5">
    <name type="scientific">Penicillium camemberti (strain FM 013)</name>
    <dbReference type="NCBI Taxonomy" id="1429867"/>
    <lineage>
        <taxon>Eukaryota</taxon>
        <taxon>Fungi</taxon>
        <taxon>Dikarya</taxon>
        <taxon>Ascomycota</taxon>
        <taxon>Pezizomycotina</taxon>
        <taxon>Eurotiomycetes</taxon>
        <taxon>Eurotiomycetidae</taxon>
        <taxon>Eurotiales</taxon>
        <taxon>Aspergillaceae</taxon>
        <taxon>Penicillium</taxon>
    </lineage>
</organism>
<dbReference type="Proteomes" id="UP000053732">
    <property type="component" value="Unassembled WGS sequence"/>
</dbReference>
<keyword evidence="5" id="KW-1185">Reference proteome</keyword>
<feature type="compositionally biased region" description="Basic and acidic residues" evidence="2">
    <location>
        <begin position="68"/>
        <end position="78"/>
    </location>
</feature>
<dbReference type="AlphaFoldDB" id="A0A0G4PFF5"/>
<dbReference type="EMBL" id="HG793146">
    <property type="protein sequence ID" value="CRL25000.1"/>
    <property type="molecule type" value="Genomic_DNA"/>
</dbReference>
<feature type="domain" description="CCHC-type" evidence="3">
    <location>
        <begin position="30"/>
        <end position="45"/>
    </location>
</feature>
<dbReference type="SUPFAM" id="SSF57756">
    <property type="entry name" value="Retrovirus zinc finger-like domains"/>
    <property type="match status" value="1"/>
</dbReference>
<gene>
    <name evidence="4" type="ORF">PCAMFM013_S013g000243</name>
</gene>
<evidence type="ECO:0000313" key="5">
    <source>
        <dbReference type="Proteomes" id="UP000053732"/>
    </source>
</evidence>
<evidence type="ECO:0000256" key="2">
    <source>
        <dbReference type="SAM" id="MobiDB-lite"/>
    </source>
</evidence>
<protein>
    <submittedName>
        <fullName evidence="4">Zinc finger, CCHC-type</fullName>
    </submittedName>
</protein>
<evidence type="ECO:0000256" key="1">
    <source>
        <dbReference type="PROSITE-ProRule" id="PRU00047"/>
    </source>
</evidence>
<dbReference type="GO" id="GO:0003676">
    <property type="term" value="F:nucleic acid binding"/>
    <property type="evidence" value="ECO:0007669"/>
    <property type="project" value="InterPro"/>
</dbReference>
<proteinExistence type="predicted"/>
<dbReference type="InterPro" id="IPR036875">
    <property type="entry name" value="Znf_CCHC_sf"/>
</dbReference>